<dbReference type="OrthoDB" id="370434at2"/>
<feature type="chain" id="PRO_5003609720" evidence="1">
    <location>
        <begin position="20"/>
        <end position="518"/>
    </location>
</feature>
<sequence>MRNFARAFALLASSSLLLASCSEIDGQDDGFSVVSATETSSVSFNSAHPVFQVSPTTRTVVIDGVEQGARVFVARVNPTSYAVSADTARFVESSSGIARKSARSVSGVSFGEEIFDDGIYSVTVDAEFEPSRAAAASVSGKISVSEGVSRGIVVDHAISNGSVSDFYAENFVISAVGENCIVWMKSTSGAVYRARAIAEKFDAMCGFIRESFGDECDGIFMSAGSCVPAGGISATGTFVNIVVYDIGGDYVSTGSGSIAGYFSSKDFYAEGIAKNTNAGKYIYIDEYFVMSRFELAVSTLAHEFQHMIHFYQKTVLRGVKSELWFNEMLSMLCEDLIQDKMGISDSNSPKNRLPRFIRDYSDCGLEFRSELTLLSYSASYAFGAWLAREFGGIAVIGEMAKNAMTGMKSVTAAVGTVLGRDVSAEWILCQYAQACVFNGEMEYDYPTFNQHEGALSAIDLWKVGSRPTGPLFLGASDRHEIRPFGMTISEVGVAEGGSVLLSLNSEGSSAQEVFVFVK</sequence>
<evidence type="ECO:0000256" key="1">
    <source>
        <dbReference type="SAM" id="SignalP"/>
    </source>
</evidence>
<comment type="caution">
    <text evidence="2">The sequence shown here is derived from an EMBL/GenBank/DDBJ whole genome shotgun (WGS) entry which is preliminary data.</text>
</comment>
<dbReference type="Pfam" id="PF10460">
    <property type="entry name" value="Peptidase_M30"/>
    <property type="match status" value="1"/>
</dbReference>
<keyword evidence="3" id="KW-1185">Reference proteome</keyword>
<name>H7EIU2_9SPIR</name>
<reference evidence="2 3" key="1">
    <citation type="submission" date="2011-09" db="EMBL/GenBank/DDBJ databases">
        <title>The draft genome of Treponema saccharophilum DSM 2985.</title>
        <authorList>
            <consortium name="US DOE Joint Genome Institute (JGI-PGF)"/>
            <person name="Lucas S."/>
            <person name="Copeland A."/>
            <person name="Lapidus A."/>
            <person name="Glavina del Rio T."/>
            <person name="Dalin E."/>
            <person name="Tice H."/>
            <person name="Bruce D."/>
            <person name="Goodwin L."/>
            <person name="Pitluck S."/>
            <person name="Peters L."/>
            <person name="Kyrpides N."/>
            <person name="Mavromatis K."/>
            <person name="Ivanova N."/>
            <person name="Markowitz V."/>
            <person name="Cheng J.-F."/>
            <person name="Hugenholtz P."/>
            <person name="Woyke T."/>
            <person name="Wu D."/>
            <person name="Gronow S."/>
            <person name="Wellnitz S."/>
            <person name="Brambilla E."/>
            <person name="Klenk H.-P."/>
            <person name="Eisen J.A."/>
        </authorList>
    </citation>
    <scope>NUCLEOTIDE SEQUENCE [LARGE SCALE GENOMIC DNA]</scope>
    <source>
        <strain evidence="2 3">DSM 2985</strain>
    </source>
</reference>
<protein>
    <submittedName>
        <fullName evidence="2">Peptidase M30, hyicolysin</fullName>
    </submittedName>
</protein>
<dbReference type="Proteomes" id="UP000003571">
    <property type="component" value="Unassembled WGS sequence"/>
</dbReference>
<dbReference type="STRING" id="907348.TresaDRAFT_2398"/>
<feature type="signal peptide" evidence="1">
    <location>
        <begin position="1"/>
        <end position="19"/>
    </location>
</feature>
<gene>
    <name evidence="2" type="ORF">TresaDRAFT_2398</name>
</gene>
<organism evidence="2 3">
    <name type="scientific">Treponema saccharophilum DSM 2985</name>
    <dbReference type="NCBI Taxonomy" id="907348"/>
    <lineage>
        <taxon>Bacteria</taxon>
        <taxon>Pseudomonadati</taxon>
        <taxon>Spirochaetota</taxon>
        <taxon>Spirochaetia</taxon>
        <taxon>Spirochaetales</taxon>
        <taxon>Treponemataceae</taxon>
        <taxon>Treponema</taxon>
    </lineage>
</organism>
<dbReference type="RefSeq" id="WP_002703014.1">
    <property type="nucleotide sequence ID" value="NZ_AGRW01000038.1"/>
</dbReference>
<dbReference type="AlphaFoldDB" id="H7EIU2"/>
<keyword evidence="1" id="KW-0732">Signal</keyword>
<dbReference type="eggNOG" id="COG4412">
    <property type="taxonomic scope" value="Bacteria"/>
</dbReference>
<proteinExistence type="predicted"/>
<dbReference type="EMBL" id="AGRW01000038">
    <property type="protein sequence ID" value="EIC02520.1"/>
    <property type="molecule type" value="Genomic_DNA"/>
</dbReference>
<accession>H7EIU2</accession>
<dbReference type="PATRIC" id="fig|907348.3.peg.753"/>
<evidence type="ECO:0000313" key="3">
    <source>
        <dbReference type="Proteomes" id="UP000003571"/>
    </source>
</evidence>
<dbReference type="PROSITE" id="PS51257">
    <property type="entry name" value="PROKAR_LIPOPROTEIN"/>
    <property type="match status" value="1"/>
</dbReference>
<evidence type="ECO:0000313" key="2">
    <source>
        <dbReference type="EMBL" id="EIC02520.1"/>
    </source>
</evidence>
<dbReference type="InterPro" id="IPR019501">
    <property type="entry name" value="Peptidase_M30_hyicolysin"/>
</dbReference>